<keyword evidence="5" id="KW-0472">Membrane</keyword>
<dbReference type="Pfam" id="PF03672">
    <property type="entry name" value="UPF0154"/>
    <property type="match status" value="1"/>
</dbReference>
<evidence type="ECO:0000313" key="6">
    <source>
        <dbReference type="EMBL" id="UOF89340.1"/>
    </source>
</evidence>
<organism evidence="6 7">
    <name type="scientific">Fodinisporobacter ferrooxydans</name>
    <dbReference type="NCBI Taxonomy" id="2901836"/>
    <lineage>
        <taxon>Bacteria</taxon>
        <taxon>Bacillati</taxon>
        <taxon>Bacillota</taxon>
        <taxon>Bacilli</taxon>
        <taxon>Bacillales</taxon>
        <taxon>Alicyclobacillaceae</taxon>
        <taxon>Fodinisporobacter</taxon>
    </lineage>
</organism>
<proteinExistence type="inferred from homology"/>
<name>A0ABY4CNA3_9BACL</name>
<evidence type="ECO:0000256" key="2">
    <source>
        <dbReference type="ARBA" id="ARBA00006694"/>
    </source>
</evidence>
<gene>
    <name evidence="6" type="ORF">LSG31_15725</name>
</gene>
<evidence type="ECO:0000256" key="5">
    <source>
        <dbReference type="ARBA" id="ARBA00023136"/>
    </source>
</evidence>
<dbReference type="InterPro" id="IPR005359">
    <property type="entry name" value="UPF0154"/>
</dbReference>
<comment type="subcellular location">
    <subcellularLocation>
        <location evidence="1">Membrane</location>
        <topology evidence="1">Single-pass membrane protein</topology>
    </subcellularLocation>
</comment>
<keyword evidence="7" id="KW-1185">Reference proteome</keyword>
<evidence type="ECO:0000256" key="3">
    <source>
        <dbReference type="ARBA" id="ARBA00022692"/>
    </source>
</evidence>
<evidence type="ECO:0000256" key="1">
    <source>
        <dbReference type="ARBA" id="ARBA00004167"/>
    </source>
</evidence>
<keyword evidence="4" id="KW-1133">Transmembrane helix</keyword>
<comment type="similarity">
    <text evidence="2">Belongs to the UPF0154 family.</text>
</comment>
<keyword evidence="3" id="KW-0812">Transmembrane</keyword>
<accession>A0ABY4CNA3</accession>
<sequence length="68" mass="7755">MVWIVGVVALLIGLGLGFAGGVWFLKRQLTNMQFDDKQIAQMAKRMGMNLNPKQLQQVSKQMKNMKFK</sequence>
<evidence type="ECO:0000256" key="4">
    <source>
        <dbReference type="ARBA" id="ARBA00022989"/>
    </source>
</evidence>
<dbReference type="EMBL" id="CP089291">
    <property type="protein sequence ID" value="UOF89340.1"/>
    <property type="molecule type" value="Genomic_DNA"/>
</dbReference>
<dbReference type="Proteomes" id="UP000830167">
    <property type="component" value="Chromosome"/>
</dbReference>
<dbReference type="RefSeq" id="WP_347436028.1">
    <property type="nucleotide sequence ID" value="NZ_CP089291.1"/>
</dbReference>
<reference evidence="6" key="1">
    <citation type="submission" date="2021-12" db="EMBL/GenBank/DDBJ databases">
        <title>Alicyclobacillaceae gen. nov., sp. nov., isolated from chalcocite enrichment system.</title>
        <authorList>
            <person name="Jiang Z."/>
        </authorList>
    </citation>
    <scope>NUCLEOTIDE SEQUENCE</scope>
    <source>
        <strain evidence="6">MYW30-H2</strain>
    </source>
</reference>
<evidence type="ECO:0000313" key="7">
    <source>
        <dbReference type="Proteomes" id="UP000830167"/>
    </source>
</evidence>
<protein>
    <submittedName>
        <fullName evidence="6">YneF family protein</fullName>
    </submittedName>
</protein>